<protein>
    <recommendedName>
        <fullName evidence="1">GmrSD restriction endonucleases N-terminal domain-containing protein</fullName>
    </recommendedName>
</protein>
<evidence type="ECO:0000313" key="3">
    <source>
        <dbReference type="Proteomes" id="UP000521943"/>
    </source>
</evidence>
<evidence type="ECO:0000259" key="1">
    <source>
        <dbReference type="Pfam" id="PF03235"/>
    </source>
</evidence>
<keyword evidence="3" id="KW-1185">Reference proteome</keyword>
<dbReference type="Proteomes" id="UP000521943">
    <property type="component" value="Unassembled WGS sequence"/>
</dbReference>
<organism evidence="2 3">
    <name type="scientific">Ephemerocybe angulata</name>
    <dbReference type="NCBI Taxonomy" id="980116"/>
    <lineage>
        <taxon>Eukaryota</taxon>
        <taxon>Fungi</taxon>
        <taxon>Dikarya</taxon>
        <taxon>Basidiomycota</taxon>
        <taxon>Agaricomycotina</taxon>
        <taxon>Agaricomycetes</taxon>
        <taxon>Agaricomycetidae</taxon>
        <taxon>Agaricales</taxon>
        <taxon>Agaricineae</taxon>
        <taxon>Psathyrellaceae</taxon>
        <taxon>Ephemerocybe</taxon>
    </lineage>
</organism>
<dbReference type="InterPro" id="IPR004919">
    <property type="entry name" value="GmrSD_N"/>
</dbReference>
<reference evidence="2 3" key="1">
    <citation type="submission" date="2020-07" db="EMBL/GenBank/DDBJ databases">
        <title>Comparative genomics of pyrophilous fungi reveals a link between fire events and developmental genes.</title>
        <authorList>
            <consortium name="DOE Joint Genome Institute"/>
            <person name="Steindorff A.S."/>
            <person name="Carver A."/>
            <person name="Calhoun S."/>
            <person name="Stillman K."/>
            <person name="Liu H."/>
            <person name="Lipzen A."/>
            <person name="Pangilinan J."/>
            <person name="Labutti K."/>
            <person name="Bruns T.D."/>
            <person name="Grigoriev I.V."/>
        </authorList>
    </citation>
    <scope>NUCLEOTIDE SEQUENCE [LARGE SCALE GENOMIC DNA]</scope>
    <source>
        <strain evidence="2 3">CBS 144469</strain>
    </source>
</reference>
<name>A0A8H6HE06_9AGAR</name>
<feature type="domain" description="GmrSD restriction endonucleases N-terminal" evidence="1">
    <location>
        <begin position="38"/>
        <end position="114"/>
    </location>
</feature>
<accession>A0A8H6HE06</accession>
<gene>
    <name evidence="2" type="ORF">DFP72DRAFT_1078385</name>
</gene>
<comment type="caution">
    <text evidence="2">The sequence shown here is derived from an EMBL/GenBank/DDBJ whole genome shotgun (WGS) entry which is preliminary data.</text>
</comment>
<dbReference type="AlphaFoldDB" id="A0A8H6HE06"/>
<dbReference type="Pfam" id="PF03235">
    <property type="entry name" value="GmrSD_N"/>
    <property type="match status" value="1"/>
</dbReference>
<evidence type="ECO:0000313" key="2">
    <source>
        <dbReference type="EMBL" id="KAF6744536.1"/>
    </source>
</evidence>
<proteinExistence type="predicted"/>
<dbReference type="EMBL" id="JACGCI010000118">
    <property type="protein sequence ID" value="KAF6744536.1"/>
    <property type="molecule type" value="Genomic_DNA"/>
</dbReference>
<sequence length="152" mass="17568">MSIEQTPRGVLHPKNVDYLMALLDSQSIGVDKGLPRKVWPVRLRKLYIQSLNDNYPIGSIVLRKESSESNRMIIIDSGQRIGTIKLFLSGQIPYISCSSKKAIYFKQVPGAPSREVADREWKTRFLNQRLDIFIYNEMSDDEARRVYQLMNC</sequence>